<dbReference type="PANTHER" id="PTHR42788:SF13">
    <property type="entry name" value="ALIPHATIC SULFONATES IMPORT ATP-BINDING PROTEIN SSUB"/>
    <property type="match status" value="1"/>
</dbReference>
<keyword evidence="2" id="KW-0813">Transport</keyword>
<dbReference type="GO" id="GO:0016887">
    <property type="term" value="F:ATP hydrolysis activity"/>
    <property type="evidence" value="ECO:0007669"/>
    <property type="project" value="InterPro"/>
</dbReference>
<keyword evidence="8" id="KW-1185">Reference proteome</keyword>
<dbReference type="InterPro" id="IPR018632">
    <property type="entry name" value="AAA-associated_dom_C"/>
</dbReference>
<proteinExistence type="inferred from homology"/>
<evidence type="ECO:0000256" key="1">
    <source>
        <dbReference type="ARBA" id="ARBA00005417"/>
    </source>
</evidence>
<dbReference type="SUPFAM" id="SSF52540">
    <property type="entry name" value="P-loop containing nucleoside triphosphate hydrolases"/>
    <property type="match status" value="1"/>
</dbReference>
<evidence type="ECO:0000259" key="5">
    <source>
        <dbReference type="PROSITE" id="PS50893"/>
    </source>
</evidence>
<keyword evidence="4 6" id="KW-0067">ATP-binding</keyword>
<dbReference type="InterPro" id="IPR003439">
    <property type="entry name" value="ABC_transporter-like_ATP-bd"/>
</dbReference>
<dbReference type="PANTHER" id="PTHR42788">
    <property type="entry name" value="TAURINE IMPORT ATP-BINDING PROTEIN-RELATED"/>
    <property type="match status" value="1"/>
</dbReference>
<gene>
    <name evidence="6" type="primary">cmpD</name>
    <name evidence="7" type="ORF">HT99x_005725</name>
    <name evidence="6" type="ORF">HT99x_01529</name>
</gene>
<evidence type="ECO:0000256" key="3">
    <source>
        <dbReference type="ARBA" id="ARBA00022741"/>
    </source>
</evidence>
<organism evidence="6">
    <name type="scientific">Candidatus Berkiella aquae</name>
    <dbReference type="NCBI Taxonomy" id="295108"/>
    <lineage>
        <taxon>Bacteria</taxon>
        <taxon>Pseudomonadati</taxon>
        <taxon>Pseudomonadota</taxon>
        <taxon>Gammaproteobacteria</taxon>
        <taxon>Candidatus Berkiellales</taxon>
        <taxon>Candidatus Berkiellaceae</taxon>
        <taxon>Candidatus Berkiella</taxon>
    </lineage>
</organism>
<evidence type="ECO:0000313" key="8">
    <source>
        <dbReference type="Proteomes" id="UP000051497"/>
    </source>
</evidence>
<evidence type="ECO:0000313" key="6">
    <source>
        <dbReference type="EMBL" id="KRG21353.1"/>
    </source>
</evidence>
<reference evidence="6" key="1">
    <citation type="submission" date="2015-09" db="EMBL/GenBank/DDBJ databases">
        <title>Draft Genome Sequences of Two Novel Amoeba-resistant Intranuclear Bacteria, Candidatus Berkiella cookevillensis and Candidatus Berkiella aquae.</title>
        <authorList>
            <person name="Mehari Y.T."/>
            <person name="Arivett B.A."/>
            <person name="Farone A.L."/>
            <person name="Gunderson J.H."/>
            <person name="Farone M.B."/>
        </authorList>
    </citation>
    <scope>NUCLEOTIDE SEQUENCE [LARGE SCALE GENOMIC DNA]</scope>
    <source>
        <strain evidence="6">HT99</strain>
    </source>
</reference>
<reference evidence="7" key="2">
    <citation type="journal article" date="2016" name="Genome Announc.">
        <title>Draft Genome Sequences of Two Novel Amoeba-Resistant Intranuclear Bacteria, 'Candidatus Berkiella cookevillensis' and 'Candidatus Berkiella aquae'.</title>
        <authorList>
            <person name="Mehari Y.T."/>
            <person name="Arivett B.A."/>
            <person name="Farone A.L."/>
            <person name="Gunderson J.H."/>
            <person name="Farone M.B."/>
        </authorList>
    </citation>
    <scope>NUCLEOTIDE SEQUENCE</scope>
    <source>
        <strain evidence="7">HT99</strain>
    </source>
</reference>
<accession>A0A0Q9YN73</accession>
<reference evidence="7" key="3">
    <citation type="submission" date="2021-06" db="EMBL/GenBank/DDBJ databases">
        <title>Genomic Description and Analysis of Intracellular Bacteria, Candidatus Berkiella cookevillensis and Candidatus Berkiella aquae.</title>
        <authorList>
            <person name="Kidane D.T."/>
            <person name="Mehari Y.T."/>
            <person name="Rice F.C."/>
            <person name="Arivett B.A."/>
            <person name="Farone A.L."/>
            <person name="Berk S.G."/>
            <person name="Farone M.B."/>
        </authorList>
    </citation>
    <scope>NUCLEOTIDE SEQUENCE</scope>
    <source>
        <strain evidence="7">HT99</strain>
    </source>
</reference>
<dbReference type="Pfam" id="PF00005">
    <property type="entry name" value="ABC_tran"/>
    <property type="match status" value="1"/>
</dbReference>
<dbReference type="InterPro" id="IPR003593">
    <property type="entry name" value="AAA+_ATPase"/>
</dbReference>
<name>A0A0Q9YN73_9GAMM</name>
<dbReference type="Pfam" id="PF09821">
    <property type="entry name" value="AAA_assoc_C"/>
    <property type="match status" value="1"/>
</dbReference>
<protein>
    <submittedName>
        <fullName evidence="6">Bicarbonate transport ATP-binding protein CmpD</fullName>
        <ecNumber evidence="6">3.6.3.-</ecNumber>
    </submittedName>
    <submittedName>
        <fullName evidence="7">Nitrate/sulfonate/bicarbonate ABC transporter ATP-binding protein</fullName>
    </submittedName>
</protein>
<keyword evidence="3" id="KW-0547">Nucleotide-binding</keyword>
<dbReference type="AlphaFoldDB" id="A0A0Q9YN73"/>
<comment type="caution">
    <text evidence="6">The sequence shown here is derived from an EMBL/GenBank/DDBJ whole genome shotgun (WGS) entry which is preliminary data.</text>
</comment>
<dbReference type="EMBL" id="LKAJ02000001">
    <property type="protein sequence ID" value="MCS5710921.1"/>
    <property type="molecule type" value="Genomic_DNA"/>
</dbReference>
<keyword evidence="6" id="KW-0378">Hydrolase</keyword>
<dbReference type="EC" id="3.6.3.-" evidence="6"/>
<dbReference type="PROSITE" id="PS00211">
    <property type="entry name" value="ABC_TRANSPORTER_1"/>
    <property type="match status" value="1"/>
</dbReference>
<dbReference type="PROSITE" id="PS50893">
    <property type="entry name" value="ABC_TRANSPORTER_2"/>
    <property type="match status" value="1"/>
</dbReference>
<dbReference type="InterPro" id="IPR017871">
    <property type="entry name" value="ABC_transporter-like_CS"/>
</dbReference>
<dbReference type="InterPro" id="IPR050166">
    <property type="entry name" value="ABC_transporter_ATP-bind"/>
</dbReference>
<dbReference type="PATRIC" id="fig|1590043.3.peg.1562"/>
<dbReference type="SMART" id="SM00382">
    <property type="entry name" value="AAA"/>
    <property type="match status" value="1"/>
</dbReference>
<evidence type="ECO:0000313" key="7">
    <source>
        <dbReference type="EMBL" id="MCS5710921.1"/>
    </source>
</evidence>
<evidence type="ECO:0000256" key="4">
    <source>
        <dbReference type="ARBA" id="ARBA00022840"/>
    </source>
</evidence>
<dbReference type="GO" id="GO:0005524">
    <property type="term" value="F:ATP binding"/>
    <property type="evidence" value="ECO:0007669"/>
    <property type="project" value="UniProtKB-KW"/>
</dbReference>
<dbReference type="RefSeq" id="WP_075066157.1">
    <property type="nucleotide sequence ID" value="NZ_LKAJ02000001.1"/>
</dbReference>
<comment type="similarity">
    <text evidence="1">Belongs to the ABC transporter superfamily.</text>
</comment>
<dbReference type="InterPro" id="IPR027417">
    <property type="entry name" value="P-loop_NTPase"/>
</dbReference>
<dbReference type="Gene3D" id="3.40.50.300">
    <property type="entry name" value="P-loop containing nucleotide triphosphate hydrolases"/>
    <property type="match status" value="1"/>
</dbReference>
<sequence length="435" mass="49040">MSESSKNIIFTVKDLKKTFRSSEGQELTVLESVDFTMYENEIVALVGKSGSGKSTLLRIIAGLVKPSGGQVLYHDQVVHEPVQGIAMVFQNFALLPWLTVLQNVELGLEALGVERQERRRRALKAIDTIGLDGFESAYPKELSGGMRQRVGFARALVVNPEVLLMDEPFSALDVLTSENLRSDLIDLWLAKRTRTKGILFVTHSIEEAALMADRIIIFASNPGRIRAELTVSTPLPRDSEDPHFRKLVDDIYTLMTTSERKRVRVDEVHKVDFGYRLPDAGISELTGLVDALWAEDEQSASVDLPLLAESLHLEVDSLFPLTEALEILHFATVSKGDITLTDEGKIFADATILERKKLFAKQLEKHIPLAKHIRETLDNRPNHRESETYFLRELEEHLSETEAERVLTVIIDWGRYAEIFAYDYDSGILSLENPR</sequence>
<dbReference type="STRING" id="295108.HT99x_01529"/>
<dbReference type="CDD" id="cd03293">
    <property type="entry name" value="ABC_NrtD_SsuB_transporters"/>
    <property type="match status" value="1"/>
</dbReference>
<feature type="domain" description="ABC transporter" evidence="5">
    <location>
        <begin position="10"/>
        <end position="247"/>
    </location>
</feature>
<evidence type="ECO:0000256" key="2">
    <source>
        <dbReference type="ARBA" id="ARBA00022448"/>
    </source>
</evidence>
<dbReference type="Proteomes" id="UP000051497">
    <property type="component" value="Unassembled WGS sequence"/>
</dbReference>
<dbReference type="EMBL" id="LKAJ01000005">
    <property type="protein sequence ID" value="KRG21353.1"/>
    <property type="molecule type" value="Genomic_DNA"/>
</dbReference>
<dbReference type="OrthoDB" id="9802264at2"/>